<evidence type="ECO:0000313" key="3">
    <source>
        <dbReference type="Proteomes" id="UP001153620"/>
    </source>
</evidence>
<reference evidence="2" key="1">
    <citation type="submission" date="2022-01" db="EMBL/GenBank/DDBJ databases">
        <authorList>
            <person name="King R."/>
        </authorList>
    </citation>
    <scope>NUCLEOTIDE SEQUENCE</scope>
</reference>
<dbReference type="Proteomes" id="UP001153620">
    <property type="component" value="Chromosome 2"/>
</dbReference>
<feature type="domain" description="Bulb-type lectin" evidence="1">
    <location>
        <begin position="35"/>
        <end position="145"/>
    </location>
</feature>
<gene>
    <name evidence="2" type="ORF">CHIRRI_LOCUS7553</name>
</gene>
<dbReference type="InterPro" id="IPR001480">
    <property type="entry name" value="Bulb-type_lectin_dom"/>
</dbReference>
<accession>A0A9N9RTM7</accession>
<dbReference type="Gene3D" id="2.90.10.10">
    <property type="entry name" value="Bulb-type lectin domain"/>
    <property type="match status" value="3"/>
</dbReference>
<dbReference type="AlphaFoldDB" id="A0A9N9RTM7"/>
<dbReference type="PROSITE" id="PS50927">
    <property type="entry name" value="BULB_LECTIN"/>
    <property type="match status" value="1"/>
</dbReference>
<proteinExistence type="predicted"/>
<dbReference type="OrthoDB" id="1884773at2759"/>
<sequence>MPIINWVTFQIKIVTNERDEFDKFSCLRMIIFIMDDSLGPNECLAVGETLVSANGCFRLIMQGDGNLVIYRQSNNKAIWSSKTSRTCTNRACMQGDGNFVTYDCHDKATWASKTSKKEGSWIIMQGDGNLVVYAWQSTRAFWSSKTVTYC</sequence>
<keyword evidence="3" id="KW-1185">Reference proteome</keyword>
<dbReference type="EMBL" id="OU895878">
    <property type="protein sequence ID" value="CAG9804670.1"/>
    <property type="molecule type" value="Genomic_DNA"/>
</dbReference>
<dbReference type="SUPFAM" id="SSF51110">
    <property type="entry name" value="alpha-D-mannose-specific plant lectins"/>
    <property type="match status" value="1"/>
</dbReference>
<dbReference type="InterPro" id="IPR036426">
    <property type="entry name" value="Bulb-type_lectin_dom_sf"/>
</dbReference>
<organism evidence="2 3">
    <name type="scientific">Chironomus riparius</name>
    <dbReference type="NCBI Taxonomy" id="315576"/>
    <lineage>
        <taxon>Eukaryota</taxon>
        <taxon>Metazoa</taxon>
        <taxon>Ecdysozoa</taxon>
        <taxon>Arthropoda</taxon>
        <taxon>Hexapoda</taxon>
        <taxon>Insecta</taxon>
        <taxon>Pterygota</taxon>
        <taxon>Neoptera</taxon>
        <taxon>Endopterygota</taxon>
        <taxon>Diptera</taxon>
        <taxon>Nematocera</taxon>
        <taxon>Chironomoidea</taxon>
        <taxon>Chironomidae</taxon>
        <taxon>Chironominae</taxon>
        <taxon>Chironomus</taxon>
    </lineage>
</organism>
<name>A0A9N9RTM7_9DIPT</name>
<protein>
    <recommendedName>
        <fullName evidence="1">Bulb-type lectin domain-containing protein</fullName>
    </recommendedName>
</protein>
<dbReference type="SMART" id="SM00108">
    <property type="entry name" value="B_lectin"/>
    <property type="match status" value="1"/>
</dbReference>
<evidence type="ECO:0000313" key="2">
    <source>
        <dbReference type="EMBL" id="CAG9804670.1"/>
    </source>
</evidence>
<evidence type="ECO:0000259" key="1">
    <source>
        <dbReference type="PROSITE" id="PS50927"/>
    </source>
</evidence>
<reference evidence="2" key="2">
    <citation type="submission" date="2022-10" db="EMBL/GenBank/DDBJ databases">
        <authorList>
            <consortium name="ENA_rothamsted_submissions"/>
            <consortium name="culmorum"/>
            <person name="King R."/>
        </authorList>
    </citation>
    <scope>NUCLEOTIDE SEQUENCE</scope>
</reference>